<dbReference type="Gene3D" id="3.40.605.10">
    <property type="entry name" value="Aldehyde Dehydrogenase, Chain A, domain 1"/>
    <property type="match status" value="1"/>
</dbReference>
<dbReference type="RefSeq" id="WP_394844765.1">
    <property type="nucleotide sequence ID" value="NZ_CP089982.1"/>
</dbReference>
<organism evidence="5 6">
    <name type="scientific">Pendulispora brunnea</name>
    <dbReference type="NCBI Taxonomy" id="2905690"/>
    <lineage>
        <taxon>Bacteria</taxon>
        <taxon>Pseudomonadati</taxon>
        <taxon>Myxococcota</taxon>
        <taxon>Myxococcia</taxon>
        <taxon>Myxococcales</taxon>
        <taxon>Sorangiineae</taxon>
        <taxon>Pendulisporaceae</taxon>
        <taxon>Pendulispora</taxon>
    </lineage>
</organism>
<name>A0ABZ2K9Y8_9BACT</name>
<evidence type="ECO:0000313" key="5">
    <source>
        <dbReference type="EMBL" id="WXA94162.1"/>
    </source>
</evidence>
<accession>A0ABZ2K9Y8</accession>
<keyword evidence="6" id="KW-1185">Reference proteome</keyword>
<gene>
    <name evidence="5" type="ORF">LZC95_47930</name>
</gene>
<dbReference type="CDD" id="cd07100">
    <property type="entry name" value="ALDH_SSADH1_GabD1"/>
    <property type="match status" value="1"/>
</dbReference>
<evidence type="ECO:0000259" key="4">
    <source>
        <dbReference type="Pfam" id="PF00171"/>
    </source>
</evidence>
<dbReference type="InterPro" id="IPR016162">
    <property type="entry name" value="Ald_DH_N"/>
</dbReference>
<feature type="domain" description="Aldehyde dehydrogenase" evidence="4">
    <location>
        <begin position="4"/>
        <end position="454"/>
    </location>
</feature>
<comment type="similarity">
    <text evidence="1">Belongs to the aldehyde dehydrogenase family.</text>
</comment>
<sequence>MKETPFRSVDPTSGEVLGTFPLANAAEIEQILGRAAHAQRQWAQRSVRERADGLRKVAALLKARSGDMAKHAAREMGKVVAEGVAEVMKCALACEYYASQAEAFLAPRIVESDASRSAVHYEPLGVLLAIMPWNFPYWQAVRLASGALMAGNGIVIKHAPSVPQCALALEAVFRDADLPAGLVQNLFADIDQLPGILNDRRIAAATLTGSTRAGRSLAAAAGQALKPVVLELGGNGAFVVLGDANLEEAALVGVKSRTMNAGQTCISATRFIVVDSVYDRFVALLRENLGKLRMGSPLAENTDLGPMVSLAQRERLHQQVEAAVASGGKLLLGGKVPDGPGAYYPPTLIADVAPTAAAFREELFGPVAIVTRVKDTAAAVEAANDTVYGLSAAVWGSNAKELDAIAAQLQVGAVFVNGMVKSDPRLPFGGIKDSGFGRELGIEGIRSFTNAKSVWIR</sequence>
<dbReference type="Pfam" id="PF00171">
    <property type="entry name" value="Aldedh"/>
    <property type="match status" value="1"/>
</dbReference>
<protein>
    <submittedName>
        <fullName evidence="5">NAD-dependent succinate-semialdehyde dehydrogenase</fullName>
    </submittedName>
</protein>
<dbReference type="InterPro" id="IPR047110">
    <property type="entry name" value="GABD/Sad-like"/>
</dbReference>
<dbReference type="Gene3D" id="3.40.309.10">
    <property type="entry name" value="Aldehyde Dehydrogenase, Chain A, domain 2"/>
    <property type="match status" value="1"/>
</dbReference>
<evidence type="ECO:0000313" key="6">
    <source>
        <dbReference type="Proteomes" id="UP001379533"/>
    </source>
</evidence>
<dbReference type="InterPro" id="IPR015590">
    <property type="entry name" value="Aldehyde_DH_dom"/>
</dbReference>
<dbReference type="InterPro" id="IPR016161">
    <property type="entry name" value="Ald_DH/histidinol_DH"/>
</dbReference>
<keyword evidence="2" id="KW-0521">NADP</keyword>
<proteinExistence type="inferred from homology"/>
<evidence type="ECO:0000256" key="1">
    <source>
        <dbReference type="ARBA" id="ARBA00009986"/>
    </source>
</evidence>
<keyword evidence="3" id="KW-0560">Oxidoreductase</keyword>
<evidence type="ECO:0000256" key="3">
    <source>
        <dbReference type="ARBA" id="ARBA00023002"/>
    </source>
</evidence>
<dbReference type="PANTHER" id="PTHR43217:SF1">
    <property type="entry name" value="SUCCINATE SEMIALDEHYDE DEHYDROGENASE [NAD(P)+] SAD"/>
    <property type="match status" value="1"/>
</dbReference>
<evidence type="ECO:0000256" key="2">
    <source>
        <dbReference type="ARBA" id="ARBA00022857"/>
    </source>
</evidence>
<dbReference type="PANTHER" id="PTHR43217">
    <property type="entry name" value="SUCCINATE SEMIALDEHYDE DEHYDROGENASE [NAD(P)+] SAD"/>
    <property type="match status" value="1"/>
</dbReference>
<dbReference type="Proteomes" id="UP001379533">
    <property type="component" value="Chromosome"/>
</dbReference>
<dbReference type="SUPFAM" id="SSF53720">
    <property type="entry name" value="ALDH-like"/>
    <property type="match status" value="1"/>
</dbReference>
<dbReference type="EMBL" id="CP089982">
    <property type="protein sequence ID" value="WXA94162.1"/>
    <property type="molecule type" value="Genomic_DNA"/>
</dbReference>
<dbReference type="InterPro" id="IPR016163">
    <property type="entry name" value="Ald_DH_C"/>
</dbReference>
<reference evidence="5 6" key="1">
    <citation type="submission" date="2021-12" db="EMBL/GenBank/DDBJ databases">
        <title>Discovery of the Pendulisporaceae a myxobacterial family with distinct sporulation behavior and unique specialized metabolism.</title>
        <authorList>
            <person name="Garcia R."/>
            <person name="Popoff A."/>
            <person name="Bader C.D."/>
            <person name="Loehr J."/>
            <person name="Walesch S."/>
            <person name="Walt C."/>
            <person name="Boldt J."/>
            <person name="Bunk B."/>
            <person name="Haeckl F.J.F.P.J."/>
            <person name="Gunesch A.P."/>
            <person name="Birkelbach J."/>
            <person name="Nuebel U."/>
            <person name="Pietschmann T."/>
            <person name="Bach T."/>
            <person name="Mueller R."/>
        </authorList>
    </citation>
    <scope>NUCLEOTIDE SEQUENCE [LARGE SCALE GENOMIC DNA]</scope>
    <source>
        <strain evidence="5 6">MSr12523</strain>
    </source>
</reference>
<dbReference type="InterPro" id="IPR044148">
    <property type="entry name" value="ALDH_GabD1-like"/>
</dbReference>